<feature type="repeat" description="PPR" evidence="2">
    <location>
        <begin position="174"/>
        <end position="208"/>
    </location>
</feature>
<dbReference type="GO" id="GO:0003723">
    <property type="term" value="F:RNA binding"/>
    <property type="evidence" value="ECO:0007669"/>
    <property type="project" value="InterPro"/>
</dbReference>
<accession>A0A9Q0PEZ1</accession>
<protein>
    <recommendedName>
        <fullName evidence="5">Pentatricopeptide repeat-containing protein</fullName>
    </recommendedName>
</protein>
<dbReference type="AlphaFoldDB" id="A0A9Q0PEZ1"/>
<dbReference type="InterPro" id="IPR002885">
    <property type="entry name" value="PPR_rpt"/>
</dbReference>
<organism evidence="3 4">
    <name type="scientific">Salix purpurea</name>
    <name type="common">Purple osier willow</name>
    <dbReference type="NCBI Taxonomy" id="77065"/>
    <lineage>
        <taxon>Eukaryota</taxon>
        <taxon>Viridiplantae</taxon>
        <taxon>Streptophyta</taxon>
        <taxon>Embryophyta</taxon>
        <taxon>Tracheophyta</taxon>
        <taxon>Spermatophyta</taxon>
        <taxon>Magnoliopsida</taxon>
        <taxon>eudicotyledons</taxon>
        <taxon>Gunneridae</taxon>
        <taxon>Pentapetalae</taxon>
        <taxon>rosids</taxon>
        <taxon>fabids</taxon>
        <taxon>Malpighiales</taxon>
        <taxon>Salicaceae</taxon>
        <taxon>Saliceae</taxon>
        <taxon>Salix</taxon>
    </lineage>
</organism>
<keyword evidence="4" id="KW-1185">Reference proteome</keyword>
<evidence type="ECO:0000256" key="1">
    <source>
        <dbReference type="ARBA" id="ARBA00022737"/>
    </source>
</evidence>
<evidence type="ECO:0000256" key="2">
    <source>
        <dbReference type="PROSITE-ProRule" id="PRU00708"/>
    </source>
</evidence>
<dbReference type="InterPro" id="IPR011990">
    <property type="entry name" value="TPR-like_helical_dom_sf"/>
</dbReference>
<dbReference type="GO" id="GO:0009451">
    <property type="term" value="P:RNA modification"/>
    <property type="evidence" value="ECO:0007669"/>
    <property type="project" value="InterPro"/>
</dbReference>
<feature type="repeat" description="PPR" evidence="2">
    <location>
        <begin position="104"/>
        <end position="138"/>
    </location>
</feature>
<dbReference type="OrthoDB" id="1882346at2759"/>
<reference evidence="3" key="2">
    <citation type="journal article" date="2023" name="Int. J. Mol. Sci.">
        <title>De Novo Assembly and Annotation of 11 Diverse Shrub Willow (Salix) Genomes Reveals Novel Gene Organization in Sex-Linked Regions.</title>
        <authorList>
            <person name="Hyden B."/>
            <person name="Feng K."/>
            <person name="Yates T.B."/>
            <person name="Jawdy S."/>
            <person name="Cereghino C."/>
            <person name="Smart L.B."/>
            <person name="Muchero W."/>
        </authorList>
    </citation>
    <scope>NUCLEOTIDE SEQUENCE</scope>
    <source>
        <tissue evidence="3">Shoot tip</tissue>
    </source>
</reference>
<gene>
    <name evidence="3" type="ORF">OIU79_016677</name>
</gene>
<dbReference type="Gene3D" id="1.25.40.10">
    <property type="entry name" value="Tetratricopeptide repeat domain"/>
    <property type="match status" value="4"/>
</dbReference>
<dbReference type="Pfam" id="PF01535">
    <property type="entry name" value="PPR"/>
    <property type="match status" value="6"/>
</dbReference>
<evidence type="ECO:0008006" key="5">
    <source>
        <dbReference type="Google" id="ProtNLM"/>
    </source>
</evidence>
<dbReference type="FunFam" id="1.25.40.10:FF:000227">
    <property type="entry name" value="Pentatricopeptide repeat-containing protein At3g13880"/>
    <property type="match status" value="1"/>
</dbReference>
<feature type="repeat" description="PPR" evidence="2">
    <location>
        <begin position="317"/>
        <end position="351"/>
    </location>
</feature>
<proteinExistence type="predicted"/>
<dbReference type="EMBL" id="JAPFFK010000019">
    <property type="protein sequence ID" value="KAJ6686980.1"/>
    <property type="molecule type" value="Genomic_DNA"/>
</dbReference>
<dbReference type="Pfam" id="PF13041">
    <property type="entry name" value="PPR_2"/>
    <property type="match status" value="1"/>
</dbReference>
<dbReference type="PROSITE" id="PS51375">
    <property type="entry name" value="PPR"/>
    <property type="match status" value="3"/>
</dbReference>
<keyword evidence="1" id="KW-0677">Repeat</keyword>
<evidence type="ECO:0000313" key="4">
    <source>
        <dbReference type="Proteomes" id="UP001151532"/>
    </source>
</evidence>
<dbReference type="Proteomes" id="UP001151532">
    <property type="component" value="Chromosome 2"/>
</dbReference>
<dbReference type="PANTHER" id="PTHR47926">
    <property type="entry name" value="PENTATRICOPEPTIDE REPEAT-CONTAINING PROTEIN"/>
    <property type="match status" value="1"/>
</dbReference>
<sequence>MKVKAPYRANQLKTLAALAAFSGQTLQTCIDARIVKTGFDPITSRFNFMIKDLSERGQLFQARQLLDQMPNRNSFSTDIIISGYVKSGNLTVARRIFDDTLERTVVTWTTMIGAYSKSNRFGDAFKLFAEMHGSGSEPDYVTYITLLTGCNDLKMAKELYQVHAQIVKRGHHLNLRVCNTLLDSYFKTGGLDSARRIFMEMGGWDSVSFNVMITGNVFVGNAFLDFYSKHDCVDEVTKLFNEMPEWDGISYNVTITAYAWVGKVKESTDLFQELQFTTFDRKNFPFPTMLSIAASSLDLQMGRQLHAQVVVSMDDPDFRVSNSLVDMYAKCGKFEEADRIFLKLSSRSTVPWTAMISANVQRGLHENGLKLFYEMRRADVSADQATFACVLKASANLASILLGKTVTFLRNQIRLS</sequence>
<comment type="caution">
    <text evidence="3">The sequence shown here is derived from an EMBL/GenBank/DDBJ whole genome shotgun (WGS) entry which is preliminary data.</text>
</comment>
<dbReference type="NCBIfam" id="TIGR00756">
    <property type="entry name" value="PPR"/>
    <property type="match status" value="2"/>
</dbReference>
<evidence type="ECO:0000313" key="3">
    <source>
        <dbReference type="EMBL" id="KAJ6686980.1"/>
    </source>
</evidence>
<dbReference type="InterPro" id="IPR046960">
    <property type="entry name" value="PPR_At4g14850-like_plant"/>
</dbReference>
<reference evidence="3" key="1">
    <citation type="submission" date="2022-11" db="EMBL/GenBank/DDBJ databases">
        <authorList>
            <person name="Hyden B.L."/>
            <person name="Feng K."/>
            <person name="Yates T."/>
            <person name="Jawdy S."/>
            <person name="Smart L.B."/>
            <person name="Muchero W."/>
        </authorList>
    </citation>
    <scope>NUCLEOTIDE SEQUENCE</scope>
    <source>
        <tissue evidence="3">Shoot tip</tissue>
    </source>
</reference>
<name>A0A9Q0PEZ1_SALPP</name>